<reference evidence="1 2" key="1">
    <citation type="submission" date="2019-07" db="EMBL/GenBank/DDBJ databases">
        <authorList>
            <person name="Jastrzebski P J."/>
            <person name="Paukszto L."/>
            <person name="Jastrzebski P J."/>
        </authorList>
    </citation>
    <scope>NUCLEOTIDE SEQUENCE [LARGE SCALE GENOMIC DNA]</scope>
    <source>
        <strain evidence="1 2">WMS-il1</strain>
    </source>
</reference>
<gene>
    <name evidence="1" type="ORF">WMSIL1_LOCUS8872</name>
</gene>
<name>A0A564YR78_HYMDI</name>
<dbReference type="Proteomes" id="UP000321570">
    <property type="component" value="Unassembled WGS sequence"/>
</dbReference>
<organism evidence="1 2">
    <name type="scientific">Hymenolepis diminuta</name>
    <name type="common">Rat tapeworm</name>
    <dbReference type="NCBI Taxonomy" id="6216"/>
    <lineage>
        <taxon>Eukaryota</taxon>
        <taxon>Metazoa</taxon>
        <taxon>Spiralia</taxon>
        <taxon>Lophotrochozoa</taxon>
        <taxon>Platyhelminthes</taxon>
        <taxon>Cestoda</taxon>
        <taxon>Eucestoda</taxon>
        <taxon>Cyclophyllidea</taxon>
        <taxon>Hymenolepididae</taxon>
        <taxon>Hymenolepis</taxon>
    </lineage>
</organism>
<dbReference type="AlphaFoldDB" id="A0A564YR78"/>
<keyword evidence="2" id="KW-1185">Reference proteome</keyword>
<evidence type="ECO:0000313" key="1">
    <source>
        <dbReference type="EMBL" id="VUZ49792.1"/>
    </source>
</evidence>
<evidence type="ECO:0000313" key="2">
    <source>
        <dbReference type="Proteomes" id="UP000321570"/>
    </source>
</evidence>
<dbReference type="EMBL" id="CABIJS010000333">
    <property type="protein sequence ID" value="VUZ49792.1"/>
    <property type="molecule type" value="Genomic_DNA"/>
</dbReference>
<sequence length="116" mass="13119">MLEHFINQQNLIDIFVTARSPTLLRRLVDGPATFSPALFPTNRLVFILTFSAGDKSRSIFSNCLPILFMYTSWFNLPSDPISTFINSYHISLRLSHLQLLQSGSSTYPSLSATPFF</sequence>
<proteinExistence type="predicted"/>
<protein>
    <submittedName>
        <fullName evidence="1">Uncharacterized protein</fullName>
    </submittedName>
</protein>
<accession>A0A564YR78</accession>